<reference evidence="5 6" key="1">
    <citation type="journal article" date="2020" name="Microb. Genom.">
        <title>Genetic diversity of clinical and environmental Mucorales isolates obtained from an investigation of mucormycosis cases among solid organ transplant recipients.</title>
        <authorList>
            <person name="Nguyen M.H."/>
            <person name="Kaul D."/>
            <person name="Muto C."/>
            <person name="Cheng S.J."/>
            <person name="Richter R.A."/>
            <person name="Bruno V.M."/>
            <person name="Liu G."/>
            <person name="Beyhan S."/>
            <person name="Sundermann A.J."/>
            <person name="Mounaud S."/>
            <person name="Pasculle A.W."/>
            <person name="Nierman W.C."/>
            <person name="Driscoll E."/>
            <person name="Cumbie R."/>
            <person name="Clancy C.J."/>
            <person name="Dupont C.L."/>
        </authorList>
    </citation>
    <scope>NUCLEOTIDE SEQUENCE [LARGE SCALE GENOMIC DNA]</scope>
    <source>
        <strain evidence="5 6">GL24</strain>
    </source>
</reference>
<evidence type="ECO:0000259" key="4">
    <source>
        <dbReference type="PROSITE" id="PS50075"/>
    </source>
</evidence>
<dbReference type="SUPFAM" id="SSF52151">
    <property type="entry name" value="FabD/lysophospholipase-like"/>
    <property type="match status" value="1"/>
</dbReference>
<dbReference type="Gene3D" id="6.10.140.1400">
    <property type="match status" value="1"/>
</dbReference>
<feature type="domain" description="Carrier" evidence="4">
    <location>
        <begin position="270"/>
        <end position="346"/>
    </location>
</feature>
<organism evidence="5 6">
    <name type="scientific">Rhizopus delemar</name>
    <dbReference type="NCBI Taxonomy" id="936053"/>
    <lineage>
        <taxon>Eukaryota</taxon>
        <taxon>Fungi</taxon>
        <taxon>Fungi incertae sedis</taxon>
        <taxon>Mucoromycota</taxon>
        <taxon>Mucoromycotina</taxon>
        <taxon>Mucoromycetes</taxon>
        <taxon>Mucorales</taxon>
        <taxon>Mucorineae</taxon>
        <taxon>Rhizopodaceae</taxon>
        <taxon>Rhizopus</taxon>
    </lineage>
</organism>
<dbReference type="EMBL" id="JAANIU010004795">
    <property type="protein sequence ID" value="KAG1552526.1"/>
    <property type="molecule type" value="Genomic_DNA"/>
</dbReference>
<dbReference type="PANTHER" id="PTHR10982:SF21">
    <property type="entry name" value="FATTY ACID SYNTHASE SUBUNIT BETA"/>
    <property type="match status" value="1"/>
</dbReference>
<dbReference type="InterPro" id="IPR050830">
    <property type="entry name" value="Fungal_FAS"/>
</dbReference>
<accession>A0A9P6YN09</accession>
<evidence type="ECO:0000256" key="3">
    <source>
        <dbReference type="ARBA" id="ARBA00022679"/>
    </source>
</evidence>
<protein>
    <recommendedName>
        <fullName evidence="4">Carrier domain-containing protein</fullName>
    </recommendedName>
</protein>
<dbReference type="PROSITE" id="PS50075">
    <property type="entry name" value="CARRIER"/>
    <property type="match status" value="1"/>
</dbReference>
<keyword evidence="6" id="KW-1185">Reference proteome</keyword>
<proteinExistence type="predicted"/>
<dbReference type="InterPro" id="IPR009081">
    <property type="entry name" value="PP-bd_ACP"/>
</dbReference>
<dbReference type="InterPro" id="IPR040899">
    <property type="entry name" value="Fas_alpha_ACP"/>
</dbReference>
<keyword evidence="2" id="KW-0597">Phosphoprotein</keyword>
<comment type="caution">
    <text evidence="5">The sequence shown here is derived from an EMBL/GenBank/DDBJ whole genome shotgun (WGS) entry which is preliminary data.</text>
</comment>
<name>A0A9P6YN09_9FUNG</name>
<evidence type="ECO:0000256" key="2">
    <source>
        <dbReference type="ARBA" id="ARBA00022553"/>
    </source>
</evidence>
<dbReference type="Proteomes" id="UP000740926">
    <property type="component" value="Unassembled WGS sequence"/>
</dbReference>
<keyword evidence="3" id="KW-0808">Transferase</keyword>
<evidence type="ECO:0000313" key="5">
    <source>
        <dbReference type="EMBL" id="KAG1552526.1"/>
    </source>
</evidence>
<dbReference type="PANTHER" id="PTHR10982">
    <property type="entry name" value="MALONYL COA-ACYL CARRIER PROTEIN TRANSACYLASE"/>
    <property type="match status" value="1"/>
</dbReference>
<sequence length="446" mass="47042">MSIEDVKKHLDEIIDGALEKTKAKQAKGRVVLERGFATVPLPGIDVPFHSSFLLSGVSPFRTFLAKKFDPSDIDVGQLSAKYIPNLTAVPFSTDKSYIEDVYKLTSSPRLSEVLENWSPEKYVTPAQQQHLGYILLIELLAYQFASPVRWIETQDQLFKNYQVERLIEVGPSPTLSGMAVRTLNLKYQAYDNALSNRRQNLSISKDAKEIYYEFENVEEEASSAEAAPAASATPAAPVAAAASAPAPAPVAAAAPAAAAGPAAAVSDVPVTATEILHAVIAQKLKKSIDEVPMSKAIKDLVGGKSTLQNEILGDLQKEFNNGVPEKSEETPLDELGSALNNGFSGTLGKHSSTLVAKMIGAKMPGGFTLNSAKTYLSNSYGLGSGRTEGALLIAITMEPSSRLGSEAEAKAWLDSVAQAYAKKAGITLSAPGSGSAGGAAGGASMP</sequence>
<dbReference type="FunFam" id="3.90.25.70:FF:000001">
    <property type="entry name" value="Fatty acid synthase subunit alpha"/>
    <property type="match status" value="1"/>
</dbReference>
<evidence type="ECO:0000313" key="6">
    <source>
        <dbReference type="Proteomes" id="UP000740926"/>
    </source>
</evidence>
<dbReference type="Gene3D" id="3.30.70.3330">
    <property type="match status" value="1"/>
</dbReference>
<dbReference type="AlphaFoldDB" id="A0A9P6YN09"/>
<keyword evidence="1" id="KW-0596">Phosphopantetheine</keyword>
<gene>
    <name evidence="5" type="ORF">G6F50_013105</name>
</gene>
<dbReference type="GO" id="GO:0008897">
    <property type="term" value="F:holo-[acyl-carrier-protein] synthase activity"/>
    <property type="evidence" value="ECO:0007669"/>
    <property type="project" value="InterPro"/>
</dbReference>
<dbReference type="Pfam" id="PF18325">
    <property type="entry name" value="Fas_alpha_ACP"/>
    <property type="match status" value="1"/>
</dbReference>
<dbReference type="Gene3D" id="3.90.25.70">
    <property type="match status" value="1"/>
</dbReference>
<evidence type="ECO:0000256" key="1">
    <source>
        <dbReference type="ARBA" id="ARBA00022450"/>
    </source>
</evidence>
<dbReference type="InterPro" id="IPR016035">
    <property type="entry name" value="Acyl_Trfase/lysoPLipase"/>
</dbReference>